<keyword evidence="1 4" id="KW-0963">Cytoplasm</keyword>
<proteinExistence type="inferred from homology"/>
<keyword evidence="3 4" id="KW-0694">RNA-binding</keyword>
<dbReference type="SUPFAM" id="SSF117130">
    <property type="entry name" value="CsrA-like"/>
    <property type="match status" value="1"/>
</dbReference>
<evidence type="ECO:0000256" key="4">
    <source>
        <dbReference type="HAMAP-Rule" id="MF_00167"/>
    </source>
</evidence>
<dbReference type="InterPro" id="IPR036107">
    <property type="entry name" value="CsrA_sf"/>
</dbReference>
<comment type="subunit">
    <text evidence="4">Homodimer; the beta-strands of each monomer intercalate to form a hydrophobic core, while the alpha-helices form wings that extend away from the core.</text>
</comment>
<protein>
    <recommendedName>
        <fullName evidence="4">Translational regulator CsrA</fullName>
    </recommendedName>
</protein>
<dbReference type="PANTHER" id="PTHR34984">
    <property type="entry name" value="CARBON STORAGE REGULATOR"/>
    <property type="match status" value="1"/>
</dbReference>
<keyword evidence="6" id="KW-1185">Reference proteome</keyword>
<gene>
    <name evidence="4 5" type="primary">csrA</name>
    <name evidence="5" type="ORF">ACFQ03_15090</name>
</gene>
<dbReference type="NCBIfam" id="TIGR00202">
    <property type="entry name" value="csrA"/>
    <property type="match status" value="1"/>
</dbReference>
<dbReference type="Proteomes" id="UP001597120">
    <property type="component" value="Unassembled WGS sequence"/>
</dbReference>
<dbReference type="InterPro" id="IPR003751">
    <property type="entry name" value="CsrA"/>
</dbReference>
<comment type="subcellular location">
    <subcellularLocation>
        <location evidence="4">Cytoplasm</location>
    </subcellularLocation>
</comment>
<sequence>MLVLTRKKGESIMVGDQIEIVILGMEGDSVKVGIVAPKEVEVYRKEVYQAIRQANTEASSSQIDLSELKKMWNGKRSN</sequence>
<dbReference type="PANTHER" id="PTHR34984:SF1">
    <property type="entry name" value="CARBON STORAGE REGULATOR"/>
    <property type="match status" value="1"/>
</dbReference>
<reference evidence="6" key="1">
    <citation type="journal article" date="2019" name="Int. J. Syst. Evol. Microbiol.">
        <title>The Global Catalogue of Microorganisms (GCM) 10K type strain sequencing project: providing services to taxonomists for standard genome sequencing and annotation.</title>
        <authorList>
            <consortium name="The Broad Institute Genomics Platform"/>
            <consortium name="The Broad Institute Genome Sequencing Center for Infectious Disease"/>
            <person name="Wu L."/>
            <person name="Ma J."/>
        </authorList>
    </citation>
    <scope>NUCLEOTIDE SEQUENCE [LARGE SCALE GENOMIC DNA]</scope>
    <source>
        <strain evidence="6">CCUG 57263</strain>
    </source>
</reference>
<dbReference type="EMBL" id="JBHTIU010000048">
    <property type="protein sequence ID" value="MFD0870479.1"/>
    <property type="molecule type" value="Genomic_DNA"/>
</dbReference>
<comment type="similarity">
    <text evidence="4">Belongs to the CsrA/RsmA family.</text>
</comment>
<keyword evidence="4" id="KW-1005">Bacterial flagellum biogenesis</keyword>
<comment type="caution">
    <text evidence="5">The sequence shown here is derived from an EMBL/GenBank/DDBJ whole genome shotgun (WGS) entry which is preliminary data.</text>
</comment>
<evidence type="ECO:0000256" key="2">
    <source>
        <dbReference type="ARBA" id="ARBA00022845"/>
    </source>
</evidence>
<dbReference type="RefSeq" id="WP_379289168.1">
    <property type="nucleotide sequence ID" value="NZ_JBHTIU010000048.1"/>
</dbReference>
<comment type="function">
    <text evidence="4">A translational regulator that binds mRNA to regulate translation initiation and/or mRNA stability. Usually binds in the 5'-UTR at or near the Shine-Dalgarno sequence preventing ribosome-binding, thus repressing translation. Its main target seems to be the major flagellin gene, while its function is anatagonized by FliW.</text>
</comment>
<accession>A0ABW3DD02</accession>
<dbReference type="Gene3D" id="2.60.40.4380">
    <property type="entry name" value="Translational regulator CsrA"/>
    <property type="match status" value="1"/>
</dbReference>
<evidence type="ECO:0000313" key="6">
    <source>
        <dbReference type="Proteomes" id="UP001597120"/>
    </source>
</evidence>
<organism evidence="5 6">
    <name type="scientific">Paenibacillus residui</name>
    <dbReference type="NCBI Taxonomy" id="629724"/>
    <lineage>
        <taxon>Bacteria</taxon>
        <taxon>Bacillati</taxon>
        <taxon>Bacillota</taxon>
        <taxon>Bacilli</taxon>
        <taxon>Bacillales</taxon>
        <taxon>Paenibacillaceae</taxon>
        <taxon>Paenibacillus</taxon>
    </lineage>
</organism>
<name>A0ABW3DD02_9BACL</name>
<evidence type="ECO:0000256" key="1">
    <source>
        <dbReference type="ARBA" id="ARBA00022490"/>
    </source>
</evidence>
<evidence type="ECO:0000256" key="3">
    <source>
        <dbReference type="ARBA" id="ARBA00022884"/>
    </source>
</evidence>
<keyword evidence="2 4" id="KW-0810">Translation regulation</keyword>
<evidence type="ECO:0000313" key="5">
    <source>
        <dbReference type="EMBL" id="MFD0870479.1"/>
    </source>
</evidence>
<dbReference type="NCBIfam" id="NF002469">
    <property type="entry name" value="PRK01712.1"/>
    <property type="match status" value="1"/>
</dbReference>
<dbReference type="Pfam" id="PF02599">
    <property type="entry name" value="CsrA"/>
    <property type="match status" value="1"/>
</dbReference>
<keyword evidence="4" id="KW-0678">Repressor</keyword>
<dbReference type="HAMAP" id="MF_00167">
    <property type="entry name" value="CsrA"/>
    <property type="match status" value="1"/>
</dbReference>